<dbReference type="Pfam" id="PF00069">
    <property type="entry name" value="Pkinase"/>
    <property type="match status" value="1"/>
</dbReference>
<dbReference type="InterPro" id="IPR011047">
    <property type="entry name" value="Quinoprotein_ADH-like_sf"/>
</dbReference>
<keyword evidence="2 5" id="KW-0547">Nucleotide-binding</keyword>
<dbReference type="SMART" id="SM00564">
    <property type="entry name" value="PQQ"/>
    <property type="match status" value="6"/>
</dbReference>
<dbReference type="Gene3D" id="1.10.510.10">
    <property type="entry name" value="Transferase(Phosphotransferase) domain 1"/>
    <property type="match status" value="1"/>
</dbReference>
<dbReference type="GO" id="GO:0005524">
    <property type="term" value="F:ATP binding"/>
    <property type="evidence" value="ECO:0007669"/>
    <property type="project" value="UniProtKB-UniRule"/>
</dbReference>
<dbReference type="PROSITE" id="PS50011">
    <property type="entry name" value="PROTEIN_KINASE_DOM"/>
    <property type="match status" value="1"/>
</dbReference>
<dbReference type="PROSITE" id="PS00107">
    <property type="entry name" value="PROTEIN_KINASE_ATP"/>
    <property type="match status" value="1"/>
</dbReference>
<dbReference type="Gene3D" id="2.40.10.480">
    <property type="match status" value="4"/>
</dbReference>
<evidence type="ECO:0000256" key="3">
    <source>
        <dbReference type="ARBA" id="ARBA00022777"/>
    </source>
</evidence>
<dbReference type="InterPro" id="IPR018391">
    <property type="entry name" value="PQQ_b-propeller_rpt"/>
</dbReference>
<evidence type="ECO:0000313" key="8">
    <source>
        <dbReference type="Proteomes" id="UP000321261"/>
    </source>
</evidence>
<dbReference type="InterPro" id="IPR017441">
    <property type="entry name" value="Protein_kinase_ATP_BS"/>
</dbReference>
<dbReference type="InterPro" id="IPR008271">
    <property type="entry name" value="Ser/Thr_kinase_AS"/>
</dbReference>
<sequence>MLRLGADDPYQVGPFRILARLGSGGMGQVYLGVGLHRELVAVKLIHRAFASDPGFRARFRHEVAVGMRVRGPWTAAVVAADPDAPVPWLASEYVPGAGLDRAVVETGPLPPQSLHVLAAGLAAALATVHATGLVHRDVKPANVLLAGDGPRLIDMGISRAADATQLSTTGALVGTPAFMSPEQAEGMETGPASDVFSLGALLAFAALGRSPFGDANPFVQLRRIVDDPADLLGLVGPLRGPVEACLAKNPADRPTAADLTAHFGPVPAPPPGAPSGSWLPASVAAMLPPPPDVPTLIAAGQARKPIIAAGATPRGRAVGRRALLVGGSGLLGLAALGGAFAIARTVLPTPRPLETPQPQTLTVAPAPTTAPSAGSAVVAWTVQGPPTTSALLTDGRTVYAGGSGAVVALDATTGQKRWEYAAPPGGVGFDPSRVKFAIADGTVYVATNGAAIALDATTGRERWRLVSDLTEGYRSLAGIDVIAGPGVAYFAHGPSLFSMDPATADTRWTHVVDGNFAASPEIDGDHVLISNGNGVDALLAATGQLVWRREPDGDNATELGVAHGIAFLTVNVGGVVALDTPTGAVRWEARVGSGDLAGAEPDRPVVVDDAVIVRGRDEQLHAYEISDGTLRWSLPDRTRGGGTAKVAPFAFRDSTGGLVYTGDDRGRIYAFDVAAGTRQWAYAPTRGFSAVQVITAADRVAFTAGSDGRISAIRPE</sequence>
<evidence type="ECO:0000256" key="5">
    <source>
        <dbReference type="PROSITE-ProRule" id="PRU10141"/>
    </source>
</evidence>
<dbReference type="Gene3D" id="3.30.200.20">
    <property type="entry name" value="Phosphorylase Kinase, domain 1"/>
    <property type="match status" value="1"/>
</dbReference>
<protein>
    <submittedName>
        <fullName evidence="7">Serine/threonine protein kinase</fullName>
    </submittedName>
</protein>
<dbReference type="InterPro" id="IPR000719">
    <property type="entry name" value="Prot_kinase_dom"/>
</dbReference>
<dbReference type="PROSITE" id="PS00108">
    <property type="entry name" value="PROTEIN_KINASE_ST"/>
    <property type="match status" value="1"/>
</dbReference>
<dbReference type="SUPFAM" id="SSF56112">
    <property type="entry name" value="Protein kinase-like (PK-like)"/>
    <property type="match status" value="1"/>
</dbReference>
<dbReference type="InterPro" id="IPR011009">
    <property type="entry name" value="Kinase-like_dom_sf"/>
</dbReference>
<keyword evidence="3 7" id="KW-0418">Kinase</keyword>
<evidence type="ECO:0000256" key="1">
    <source>
        <dbReference type="ARBA" id="ARBA00022679"/>
    </source>
</evidence>
<keyword evidence="7" id="KW-0723">Serine/threonine-protein kinase</keyword>
<dbReference type="Pfam" id="PF13360">
    <property type="entry name" value="PQQ_2"/>
    <property type="match status" value="2"/>
</dbReference>
<evidence type="ECO:0000256" key="2">
    <source>
        <dbReference type="ARBA" id="ARBA00022741"/>
    </source>
</evidence>
<organism evidence="7 8">
    <name type="scientific">Pseudonocardia hierapolitana</name>
    <dbReference type="NCBI Taxonomy" id="1128676"/>
    <lineage>
        <taxon>Bacteria</taxon>
        <taxon>Bacillati</taxon>
        <taxon>Actinomycetota</taxon>
        <taxon>Actinomycetes</taxon>
        <taxon>Pseudonocardiales</taxon>
        <taxon>Pseudonocardiaceae</taxon>
        <taxon>Pseudonocardia</taxon>
    </lineage>
</organism>
<comment type="caution">
    <text evidence="7">The sequence shown here is derived from an EMBL/GenBank/DDBJ whole genome shotgun (WGS) entry which is preliminary data.</text>
</comment>
<accession>A0A561T5N6</accession>
<dbReference type="SMART" id="SM00220">
    <property type="entry name" value="S_TKc"/>
    <property type="match status" value="1"/>
</dbReference>
<reference evidence="7 8" key="1">
    <citation type="submission" date="2019-06" db="EMBL/GenBank/DDBJ databases">
        <title>Sequencing the genomes of 1000 actinobacteria strains.</title>
        <authorList>
            <person name="Klenk H.-P."/>
        </authorList>
    </citation>
    <scope>NUCLEOTIDE SEQUENCE [LARGE SCALE GENOMIC DNA]</scope>
    <source>
        <strain evidence="7 8">DSM 45671</strain>
    </source>
</reference>
<evidence type="ECO:0000259" key="6">
    <source>
        <dbReference type="PROSITE" id="PS50011"/>
    </source>
</evidence>
<gene>
    <name evidence="7" type="ORF">FHX44_118380</name>
</gene>
<dbReference type="CDD" id="cd14014">
    <property type="entry name" value="STKc_PknB_like"/>
    <property type="match status" value="1"/>
</dbReference>
<dbReference type="AlphaFoldDB" id="A0A561T5N6"/>
<dbReference type="EMBL" id="VIWU01000001">
    <property type="protein sequence ID" value="TWF82431.1"/>
    <property type="molecule type" value="Genomic_DNA"/>
</dbReference>
<dbReference type="PANTHER" id="PTHR43289:SF34">
    <property type="entry name" value="SERINE_THREONINE-PROTEIN KINASE YBDM-RELATED"/>
    <property type="match status" value="1"/>
</dbReference>
<dbReference type="PANTHER" id="PTHR43289">
    <property type="entry name" value="MITOGEN-ACTIVATED PROTEIN KINASE KINASE KINASE 20-RELATED"/>
    <property type="match status" value="1"/>
</dbReference>
<dbReference type="GO" id="GO:0004674">
    <property type="term" value="F:protein serine/threonine kinase activity"/>
    <property type="evidence" value="ECO:0007669"/>
    <property type="project" value="UniProtKB-KW"/>
</dbReference>
<keyword evidence="8" id="KW-1185">Reference proteome</keyword>
<dbReference type="SUPFAM" id="SSF50998">
    <property type="entry name" value="Quinoprotein alcohol dehydrogenase-like"/>
    <property type="match status" value="1"/>
</dbReference>
<keyword evidence="1" id="KW-0808">Transferase</keyword>
<proteinExistence type="predicted"/>
<feature type="domain" description="Protein kinase" evidence="6">
    <location>
        <begin position="15"/>
        <end position="265"/>
    </location>
</feature>
<dbReference type="Proteomes" id="UP000321261">
    <property type="component" value="Unassembled WGS sequence"/>
</dbReference>
<dbReference type="InterPro" id="IPR002372">
    <property type="entry name" value="PQQ_rpt_dom"/>
</dbReference>
<keyword evidence="4 5" id="KW-0067">ATP-binding</keyword>
<feature type="binding site" evidence="5">
    <location>
        <position position="43"/>
    </location>
    <ligand>
        <name>ATP</name>
        <dbReference type="ChEBI" id="CHEBI:30616"/>
    </ligand>
</feature>
<evidence type="ECO:0000313" key="7">
    <source>
        <dbReference type="EMBL" id="TWF82431.1"/>
    </source>
</evidence>
<name>A0A561T5N6_9PSEU</name>
<evidence type="ECO:0000256" key="4">
    <source>
        <dbReference type="ARBA" id="ARBA00022840"/>
    </source>
</evidence>